<evidence type="ECO:0000259" key="1">
    <source>
        <dbReference type="Pfam" id="PF13173"/>
    </source>
</evidence>
<evidence type="ECO:0000313" key="2">
    <source>
        <dbReference type="EMBL" id="MFC4198160.1"/>
    </source>
</evidence>
<accession>A0ABV8NQQ0</accession>
<sequence>MKEKAGILLSQQNVDFQRYILQEINWDNRLICILGARGTGKTTTLLQRIKLSKRGLDEAMYITLDDIYFTTNNLIETAEKFRQQGGKYLYIDEVHKYPNWAREIKNIYDFYKDLNLIVTGSSIIEMLGLEVDLSRRARVYELSGLSFREFMAYSQNIKYPKVTLEELVTKHIMISSDLNSTKPLKAFKDYCNYGYYPFFKEDKEGYSIQLTQVVNLIIGYDLSSLQSLDKLQTRKIFQLLGMLAAQVPFKPNITSLAQTLEMGRSTLIQYLHYLEKAKLIQQVFLQGKGMGAMEKPSKILLDNPNLFDALSTTPANEGSRRESYFVNQFRNAKHQVSLAKAGDFIIDNKYTFEVGGAKKKFDQIAGLENAYIAADDIEIGGRNKIPLWLIGMLY</sequence>
<protein>
    <submittedName>
        <fullName evidence="2">ATP-binding protein</fullName>
    </submittedName>
</protein>
<evidence type="ECO:0000313" key="3">
    <source>
        <dbReference type="Proteomes" id="UP001595792"/>
    </source>
</evidence>
<keyword evidence="2" id="KW-0547">Nucleotide-binding</keyword>
<gene>
    <name evidence="2" type="ORF">ACFOUY_15755</name>
</gene>
<reference evidence="3" key="1">
    <citation type="journal article" date="2019" name="Int. J. Syst. Evol. Microbiol.">
        <title>The Global Catalogue of Microorganisms (GCM) 10K type strain sequencing project: providing services to taxonomists for standard genome sequencing and annotation.</title>
        <authorList>
            <consortium name="The Broad Institute Genomics Platform"/>
            <consortium name="The Broad Institute Genome Sequencing Center for Infectious Disease"/>
            <person name="Wu L."/>
            <person name="Ma J."/>
        </authorList>
    </citation>
    <scope>NUCLEOTIDE SEQUENCE [LARGE SCALE GENOMIC DNA]</scope>
    <source>
        <strain evidence="3">CCM 8689</strain>
    </source>
</reference>
<dbReference type="EMBL" id="JBHSBY010000135">
    <property type="protein sequence ID" value="MFC4198160.1"/>
    <property type="molecule type" value="Genomic_DNA"/>
</dbReference>
<dbReference type="InterPro" id="IPR041682">
    <property type="entry name" value="AAA_14"/>
</dbReference>
<dbReference type="SUPFAM" id="SSF52540">
    <property type="entry name" value="P-loop containing nucleoside triphosphate hydrolases"/>
    <property type="match status" value="1"/>
</dbReference>
<proteinExistence type="predicted"/>
<dbReference type="InterPro" id="IPR027417">
    <property type="entry name" value="P-loop_NTPase"/>
</dbReference>
<dbReference type="Pfam" id="PF13173">
    <property type="entry name" value="AAA_14"/>
    <property type="match status" value="1"/>
</dbReference>
<comment type="caution">
    <text evidence="2">The sequence shown here is derived from an EMBL/GenBank/DDBJ whole genome shotgun (WGS) entry which is preliminary data.</text>
</comment>
<dbReference type="PANTHER" id="PTHR42990">
    <property type="entry name" value="ATPASE"/>
    <property type="match status" value="1"/>
</dbReference>
<dbReference type="PANTHER" id="PTHR42990:SF1">
    <property type="entry name" value="AAA+ ATPASE DOMAIN-CONTAINING PROTEIN"/>
    <property type="match status" value="1"/>
</dbReference>
<dbReference type="GO" id="GO:0005524">
    <property type="term" value="F:ATP binding"/>
    <property type="evidence" value="ECO:0007669"/>
    <property type="project" value="UniProtKB-KW"/>
</dbReference>
<keyword evidence="2" id="KW-0067">ATP-binding</keyword>
<keyword evidence="3" id="KW-1185">Reference proteome</keyword>
<name>A0ABV8NQQ0_9SPHI</name>
<feature type="domain" description="AAA" evidence="1">
    <location>
        <begin position="28"/>
        <end position="151"/>
    </location>
</feature>
<dbReference type="RefSeq" id="WP_378962000.1">
    <property type="nucleotide sequence ID" value="NZ_JBHSBY010000135.1"/>
</dbReference>
<dbReference type="Proteomes" id="UP001595792">
    <property type="component" value="Unassembled WGS sequence"/>
</dbReference>
<organism evidence="2 3">
    <name type="scientific">Pedobacter jamesrossensis</name>
    <dbReference type="NCBI Taxonomy" id="1908238"/>
    <lineage>
        <taxon>Bacteria</taxon>
        <taxon>Pseudomonadati</taxon>
        <taxon>Bacteroidota</taxon>
        <taxon>Sphingobacteriia</taxon>
        <taxon>Sphingobacteriales</taxon>
        <taxon>Sphingobacteriaceae</taxon>
        <taxon>Pedobacter</taxon>
    </lineage>
</organism>